<dbReference type="Proteomes" id="UP000007845">
    <property type="component" value="Chromosome"/>
</dbReference>
<evidence type="ECO:0000256" key="1">
    <source>
        <dbReference type="ARBA" id="ARBA00004127"/>
    </source>
</evidence>
<evidence type="ECO:0000313" key="9">
    <source>
        <dbReference type="EMBL" id="EGB15241.1"/>
    </source>
</evidence>
<feature type="transmembrane region" description="Helical" evidence="7">
    <location>
        <begin position="170"/>
        <end position="190"/>
    </location>
</feature>
<dbReference type="InterPro" id="IPR020846">
    <property type="entry name" value="MFS_dom"/>
</dbReference>
<feature type="transmembrane region" description="Helical" evidence="7">
    <location>
        <begin position="353"/>
        <end position="375"/>
    </location>
</feature>
<evidence type="ECO:0000259" key="8">
    <source>
        <dbReference type="PROSITE" id="PS50850"/>
    </source>
</evidence>
<accession>F0JHC6</accession>
<feature type="transmembrane region" description="Helical" evidence="7">
    <location>
        <begin position="41"/>
        <end position="60"/>
    </location>
</feature>
<keyword evidence="4 7" id="KW-1133">Transmembrane helix</keyword>
<dbReference type="InterPro" id="IPR050495">
    <property type="entry name" value="ATG22/LtaA_families"/>
</dbReference>
<dbReference type="PROSITE" id="PS00216">
    <property type="entry name" value="SUGAR_TRANSPORT_1"/>
    <property type="match status" value="1"/>
</dbReference>
<evidence type="ECO:0000256" key="2">
    <source>
        <dbReference type="ARBA" id="ARBA00022448"/>
    </source>
</evidence>
<dbReference type="InterPro" id="IPR036259">
    <property type="entry name" value="MFS_trans_sf"/>
</dbReference>
<dbReference type="STRING" id="641491.DND132_2035"/>
<feature type="transmembrane region" description="Helical" evidence="7">
    <location>
        <begin position="263"/>
        <end position="287"/>
    </location>
</feature>
<evidence type="ECO:0000256" key="4">
    <source>
        <dbReference type="ARBA" id="ARBA00022989"/>
    </source>
</evidence>
<evidence type="ECO:0000256" key="6">
    <source>
        <dbReference type="SAM" id="MobiDB-lite"/>
    </source>
</evidence>
<keyword evidence="5 7" id="KW-0472">Membrane</keyword>
<dbReference type="KEGG" id="ddn:DND132_2035"/>
<keyword evidence="2" id="KW-0813">Transport</keyword>
<feature type="domain" description="Major facilitator superfamily (MFS) profile" evidence="8">
    <location>
        <begin position="37"/>
        <end position="442"/>
    </location>
</feature>
<evidence type="ECO:0000256" key="7">
    <source>
        <dbReference type="SAM" id="Phobius"/>
    </source>
</evidence>
<feature type="transmembrane region" description="Helical" evidence="7">
    <location>
        <begin position="299"/>
        <end position="320"/>
    </location>
</feature>
<dbReference type="PANTHER" id="PTHR23519">
    <property type="entry name" value="AUTOPHAGY-RELATED PROTEIN 22"/>
    <property type="match status" value="1"/>
</dbReference>
<dbReference type="PANTHER" id="PTHR23519:SF1">
    <property type="entry name" value="AUTOPHAGY-RELATED PROTEIN 22"/>
    <property type="match status" value="1"/>
</dbReference>
<keyword evidence="10" id="KW-1185">Reference proteome</keyword>
<protein>
    <submittedName>
        <fullName evidence="9">Major facilitator superfamily MFS_1</fullName>
    </submittedName>
</protein>
<dbReference type="Gene3D" id="1.20.1250.20">
    <property type="entry name" value="MFS general substrate transporter like domains"/>
    <property type="match status" value="2"/>
</dbReference>
<proteinExistence type="predicted"/>
<name>F0JHC6_9BACT</name>
<feature type="region of interest" description="Disordered" evidence="6">
    <location>
        <begin position="1"/>
        <end position="26"/>
    </location>
</feature>
<dbReference type="RefSeq" id="WP_014322668.1">
    <property type="nucleotide sequence ID" value="NC_016803.1"/>
</dbReference>
<feature type="transmembrane region" description="Helical" evidence="7">
    <location>
        <begin position="210"/>
        <end position="228"/>
    </location>
</feature>
<dbReference type="PROSITE" id="PS50850">
    <property type="entry name" value="MFS"/>
    <property type="match status" value="1"/>
</dbReference>
<reference evidence="9 10" key="1">
    <citation type="journal article" date="2011" name="J. Bacteriol.">
        <title>Genome sequence of the mercury-methylating strain Desulfovibrio desulfuricans ND132.</title>
        <authorList>
            <person name="Brown S.D."/>
            <person name="Gilmour C.C."/>
            <person name="Kucken A.M."/>
            <person name="Wall J.D."/>
            <person name="Elias D.A."/>
            <person name="Brandt C.C."/>
            <person name="Podar M."/>
            <person name="Chertkov O."/>
            <person name="Held B."/>
            <person name="Bruce D.C."/>
            <person name="Detter J.C."/>
            <person name="Tapia R."/>
            <person name="Han C.S."/>
            <person name="Goodwin L.A."/>
            <person name="Cheng J.F."/>
            <person name="Pitluck S."/>
            <person name="Woyke T."/>
            <person name="Mikhailova N."/>
            <person name="Ivanova N.N."/>
            <person name="Han J."/>
            <person name="Lucas S."/>
            <person name="Lapidus A.L."/>
            <person name="Land M.L."/>
            <person name="Hauser L.J."/>
            <person name="Palumbo A.V."/>
        </authorList>
    </citation>
    <scope>NUCLEOTIDE SEQUENCE [LARGE SCALE GENOMIC DNA]</scope>
    <source>
        <strain evidence="9 10">ND132</strain>
    </source>
</reference>
<comment type="subcellular location">
    <subcellularLocation>
        <location evidence="1">Endomembrane system</location>
        <topology evidence="1">Multi-pass membrane protein</topology>
    </subcellularLocation>
</comment>
<evidence type="ECO:0000256" key="5">
    <source>
        <dbReference type="ARBA" id="ARBA00023136"/>
    </source>
</evidence>
<feature type="transmembrane region" description="Helical" evidence="7">
    <location>
        <begin position="418"/>
        <end position="437"/>
    </location>
</feature>
<feature type="transmembrane region" description="Helical" evidence="7">
    <location>
        <begin position="129"/>
        <end position="149"/>
    </location>
</feature>
<organism evidence="9 10">
    <name type="scientific">Pseudodesulfovibrio mercurii</name>
    <dbReference type="NCBI Taxonomy" id="641491"/>
    <lineage>
        <taxon>Bacteria</taxon>
        <taxon>Pseudomonadati</taxon>
        <taxon>Thermodesulfobacteriota</taxon>
        <taxon>Desulfovibrionia</taxon>
        <taxon>Desulfovibrionales</taxon>
        <taxon>Desulfovibrionaceae</taxon>
    </lineage>
</organism>
<feature type="transmembrane region" description="Helical" evidence="7">
    <location>
        <begin position="387"/>
        <end position="406"/>
    </location>
</feature>
<dbReference type="Pfam" id="PF11700">
    <property type="entry name" value="ATG22"/>
    <property type="match status" value="1"/>
</dbReference>
<dbReference type="HOGENOM" id="CLU_017518_3_1_7"/>
<gene>
    <name evidence="9" type="ORF">DND132_2035</name>
</gene>
<dbReference type="EMBL" id="CP003220">
    <property type="protein sequence ID" value="EGB15241.1"/>
    <property type="molecule type" value="Genomic_DNA"/>
</dbReference>
<dbReference type="SUPFAM" id="SSF103473">
    <property type="entry name" value="MFS general substrate transporter"/>
    <property type="match status" value="1"/>
</dbReference>
<keyword evidence="3 7" id="KW-0812">Transmembrane</keyword>
<dbReference type="GO" id="GO:0016020">
    <property type="term" value="C:membrane"/>
    <property type="evidence" value="ECO:0007669"/>
    <property type="project" value="InterPro"/>
</dbReference>
<evidence type="ECO:0000313" key="10">
    <source>
        <dbReference type="Proteomes" id="UP000007845"/>
    </source>
</evidence>
<feature type="transmembrane region" description="Helical" evidence="7">
    <location>
        <begin position="105"/>
        <end position="123"/>
    </location>
</feature>
<feature type="transmembrane region" description="Helical" evidence="7">
    <location>
        <begin position="72"/>
        <end position="93"/>
    </location>
</feature>
<dbReference type="GO" id="GO:0022857">
    <property type="term" value="F:transmembrane transporter activity"/>
    <property type="evidence" value="ECO:0007669"/>
    <property type="project" value="InterPro"/>
</dbReference>
<dbReference type="AlphaFoldDB" id="F0JHC6"/>
<feature type="transmembrane region" description="Helical" evidence="7">
    <location>
        <begin position="329"/>
        <end position="347"/>
    </location>
</feature>
<dbReference type="eggNOG" id="COG2270">
    <property type="taxonomic scope" value="Bacteria"/>
</dbReference>
<sequence length="445" mass="47560">MYYRAPMSIDSHADRPAARPASGPPPRTPVRALVSWALYDWANSGFAALVQTFVFAAYFARAVAENETLGTAWWGNMMGVAGLVIGLGGPLLGAVADRAGRRKPWLAAFTALCIAATALLWCVRPDPVWVWPALLLAGIGTIGSEYAMIFYNAMLPDLADKARIGRWSGWGWGLGYAGGLVLLILALYGLVQPPGWFGIPREEALNVRAVMPLTALWYLVFCLPLFLFTPDAPSARLPLGRAVAGAVTQLRGSLRDLRNHRHIALFLLARMFYNDGLTTMFAFGGIYAAAAFGMDSSEVIVFGIGLNVTAGLGAASFAWLDDRVGPRRTILLSLIGLTVPGAAILVVKSKTLFWIFGLAIGIFVGPVQASSRSWLAHAAPAEARTQMFGLMALSGKLTSFLGPFLVGWLTLATGSQRLGMSAVVGLFVIGLAGMLFVPEATRDRA</sequence>
<evidence type="ECO:0000256" key="3">
    <source>
        <dbReference type="ARBA" id="ARBA00022692"/>
    </source>
</evidence>
<dbReference type="GO" id="GO:0012505">
    <property type="term" value="C:endomembrane system"/>
    <property type="evidence" value="ECO:0007669"/>
    <property type="project" value="UniProtKB-SubCell"/>
</dbReference>
<dbReference type="InterPro" id="IPR005829">
    <property type="entry name" value="Sugar_transporter_CS"/>
</dbReference>
<dbReference type="InterPro" id="IPR024671">
    <property type="entry name" value="Atg22-like"/>
</dbReference>